<keyword evidence="2" id="KW-1185">Reference proteome</keyword>
<evidence type="ECO:0000313" key="1">
    <source>
        <dbReference type="EMBL" id="MFI1459238.1"/>
    </source>
</evidence>
<dbReference type="RefSeq" id="WP_033241176.1">
    <property type="nucleotide sequence ID" value="NZ_JBIRUQ010000001.1"/>
</dbReference>
<name>A0ABW7THX1_9NOCA</name>
<organism evidence="1 2">
    <name type="scientific">Nocardia carnea</name>
    <dbReference type="NCBI Taxonomy" id="37328"/>
    <lineage>
        <taxon>Bacteria</taxon>
        <taxon>Bacillati</taxon>
        <taxon>Actinomycetota</taxon>
        <taxon>Actinomycetes</taxon>
        <taxon>Mycobacteriales</taxon>
        <taxon>Nocardiaceae</taxon>
        <taxon>Nocardia</taxon>
    </lineage>
</organism>
<dbReference type="EMBL" id="JBIRUQ010000001">
    <property type="protein sequence ID" value="MFI1459238.1"/>
    <property type="molecule type" value="Genomic_DNA"/>
</dbReference>
<evidence type="ECO:0000313" key="2">
    <source>
        <dbReference type="Proteomes" id="UP001611263"/>
    </source>
</evidence>
<sequence length="123" mass="13255">MIDGIEPCAPAVALGATVPAARRSLWFCEFDYHGDRIKLEYVFAGERLTLRAPAFTVGTHRAHRFDEPGDDLVIYWGRIGPPVENSSPVGSMGPSLPTVTVTGYDVAAVEDVVRSVVSMIPAP</sequence>
<dbReference type="GeneID" id="93506487"/>
<gene>
    <name evidence="1" type="ORF">ACH4WX_00800</name>
</gene>
<reference evidence="1 2" key="1">
    <citation type="submission" date="2024-10" db="EMBL/GenBank/DDBJ databases">
        <title>The Natural Products Discovery Center: Release of the First 8490 Sequenced Strains for Exploring Actinobacteria Biosynthetic Diversity.</title>
        <authorList>
            <person name="Kalkreuter E."/>
            <person name="Kautsar S.A."/>
            <person name="Yang D."/>
            <person name="Bader C.D."/>
            <person name="Teijaro C.N."/>
            <person name="Fluegel L."/>
            <person name="Davis C.M."/>
            <person name="Simpson J.R."/>
            <person name="Lauterbach L."/>
            <person name="Steele A.D."/>
            <person name="Gui C."/>
            <person name="Meng S."/>
            <person name="Li G."/>
            <person name="Viehrig K."/>
            <person name="Ye F."/>
            <person name="Su P."/>
            <person name="Kiefer A.F."/>
            <person name="Nichols A."/>
            <person name="Cepeda A.J."/>
            <person name="Yan W."/>
            <person name="Fan B."/>
            <person name="Jiang Y."/>
            <person name="Adhikari A."/>
            <person name="Zheng C.-J."/>
            <person name="Schuster L."/>
            <person name="Cowan T.M."/>
            <person name="Smanski M.J."/>
            <person name="Chevrette M.G."/>
            <person name="De Carvalho L.P.S."/>
            <person name="Shen B."/>
        </authorList>
    </citation>
    <scope>NUCLEOTIDE SEQUENCE [LARGE SCALE GENOMIC DNA]</scope>
    <source>
        <strain evidence="1 2">NPDC020568</strain>
    </source>
</reference>
<comment type="caution">
    <text evidence="1">The sequence shown here is derived from an EMBL/GenBank/DDBJ whole genome shotgun (WGS) entry which is preliminary data.</text>
</comment>
<proteinExistence type="predicted"/>
<protein>
    <submittedName>
        <fullName evidence="1">Uncharacterized protein</fullName>
    </submittedName>
</protein>
<accession>A0ABW7THX1</accession>
<dbReference type="Proteomes" id="UP001611263">
    <property type="component" value="Unassembled WGS sequence"/>
</dbReference>